<organism evidence="1 2">
    <name type="scientific">Goodea atripinnis</name>
    <dbReference type="NCBI Taxonomy" id="208336"/>
    <lineage>
        <taxon>Eukaryota</taxon>
        <taxon>Metazoa</taxon>
        <taxon>Chordata</taxon>
        <taxon>Craniata</taxon>
        <taxon>Vertebrata</taxon>
        <taxon>Euteleostomi</taxon>
        <taxon>Actinopterygii</taxon>
        <taxon>Neopterygii</taxon>
        <taxon>Teleostei</taxon>
        <taxon>Neoteleostei</taxon>
        <taxon>Acanthomorphata</taxon>
        <taxon>Ovalentaria</taxon>
        <taxon>Atherinomorphae</taxon>
        <taxon>Cyprinodontiformes</taxon>
        <taxon>Goodeidae</taxon>
        <taxon>Goodea</taxon>
    </lineage>
</organism>
<name>A0ABV0MWN3_9TELE</name>
<protein>
    <submittedName>
        <fullName evidence="1">Uncharacterized protein</fullName>
    </submittedName>
</protein>
<sequence>MIVTIPQKAEHISAVLLNHEAVEHLLYVSYYCNWTCSESHKNSKEAVVKVFVVTSSLWGGNFCSIVGELVTFNKCGK</sequence>
<evidence type="ECO:0000313" key="2">
    <source>
        <dbReference type="Proteomes" id="UP001476798"/>
    </source>
</evidence>
<keyword evidence="2" id="KW-1185">Reference proteome</keyword>
<dbReference type="Proteomes" id="UP001476798">
    <property type="component" value="Unassembled WGS sequence"/>
</dbReference>
<proteinExistence type="predicted"/>
<reference evidence="1 2" key="1">
    <citation type="submission" date="2021-06" db="EMBL/GenBank/DDBJ databases">
        <authorList>
            <person name="Palmer J.M."/>
        </authorList>
    </citation>
    <scope>NUCLEOTIDE SEQUENCE [LARGE SCALE GENOMIC DNA]</scope>
    <source>
        <strain evidence="1 2">GA_2019</strain>
        <tissue evidence="1">Muscle</tissue>
    </source>
</reference>
<gene>
    <name evidence="1" type="ORF">GOODEAATRI_031332</name>
</gene>
<dbReference type="EMBL" id="JAHRIO010015280">
    <property type="protein sequence ID" value="MEQ2163548.1"/>
    <property type="molecule type" value="Genomic_DNA"/>
</dbReference>
<accession>A0ABV0MWN3</accession>
<evidence type="ECO:0000313" key="1">
    <source>
        <dbReference type="EMBL" id="MEQ2163548.1"/>
    </source>
</evidence>
<comment type="caution">
    <text evidence="1">The sequence shown here is derived from an EMBL/GenBank/DDBJ whole genome shotgun (WGS) entry which is preliminary data.</text>
</comment>